<dbReference type="AlphaFoldDB" id="A0A090YL52"/>
<dbReference type="Proteomes" id="UP000029389">
    <property type="component" value="Unassembled WGS sequence"/>
</dbReference>
<dbReference type="Proteomes" id="UP000264294">
    <property type="component" value="Unassembled WGS sequence"/>
</dbReference>
<dbReference type="PANTHER" id="PTHR40051:SF1">
    <property type="entry name" value="YOLD-LIKE FAMILY PROTEIN"/>
    <property type="match status" value="1"/>
</dbReference>
<gene>
    <name evidence="2" type="ORF">D0U04_07250</name>
    <name evidence="1" type="ORF">DJ93_4786</name>
</gene>
<dbReference type="EMBL" id="QVOD01000006">
    <property type="protein sequence ID" value="RFT67567.1"/>
    <property type="molecule type" value="Genomic_DNA"/>
</dbReference>
<protein>
    <submittedName>
        <fullName evidence="1">YolD-like family protein</fullName>
    </submittedName>
</protein>
<reference evidence="2 4" key="2">
    <citation type="submission" date="2018-08" db="EMBL/GenBank/DDBJ databases">
        <title>Bacillus clarus sp. nov. strain PS00077A.</title>
        <authorList>
            <person name="Mendez Acevedo M."/>
            <person name="Carroll L."/>
            <person name="Mukherjee M."/>
            <person name="Wiedmann M."/>
            <person name="Kovac J."/>
        </authorList>
    </citation>
    <scope>NUCLEOTIDE SEQUENCE [LARGE SCALE GENOMIC DNA]</scope>
    <source>
        <strain evidence="2 4">PS00077A</strain>
    </source>
</reference>
<accession>A0A090YL52</accession>
<dbReference type="PANTHER" id="PTHR40051">
    <property type="entry name" value="IG HYPOTHETICAL 15966"/>
    <property type="match status" value="1"/>
</dbReference>
<name>A0A090YL52_9BACI</name>
<dbReference type="Pfam" id="PF08863">
    <property type="entry name" value="YolD"/>
    <property type="match status" value="1"/>
</dbReference>
<keyword evidence="4" id="KW-1185">Reference proteome</keyword>
<proteinExistence type="predicted"/>
<dbReference type="RefSeq" id="WP_042983619.1">
    <property type="nucleotide sequence ID" value="NZ_JMQC01000008.1"/>
</dbReference>
<sequence>MNNVKIPEGRERREWVPFTVMSEQFLGIGKILGEQLKVSRPMVTKETQDRIEDKLLSSLLSEEEVLVTYYEEGYVLTSYMTVVHINPMKQTVTCTDAFYRTHMFTTIDIIDVK</sequence>
<dbReference type="PATRIC" id="fig|1405.8.peg.4929"/>
<evidence type="ECO:0000313" key="4">
    <source>
        <dbReference type="Proteomes" id="UP000264294"/>
    </source>
</evidence>
<dbReference type="InterPro" id="IPR014962">
    <property type="entry name" value="YolD"/>
</dbReference>
<reference evidence="1 3" key="1">
    <citation type="submission" date="2014-04" db="EMBL/GenBank/DDBJ databases">
        <authorList>
            <person name="Bishop-Lilly K.A."/>
            <person name="Broomall S.M."/>
            <person name="Chain P.S."/>
            <person name="Chertkov O."/>
            <person name="Coyne S.R."/>
            <person name="Daligault H.E."/>
            <person name="Davenport K.W."/>
            <person name="Erkkila T."/>
            <person name="Frey K.G."/>
            <person name="Gibbons H.S."/>
            <person name="Gu W."/>
            <person name="Jaissle J."/>
            <person name="Johnson S.L."/>
            <person name="Koroleva G.I."/>
            <person name="Ladner J.T."/>
            <person name="Lo C.-C."/>
            <person name="Minogue T.D."/>
            <person name="Munk C."/>
            <person name="Palacios G.F."/>
            <person name="Redden C.L."/>
            <person name="Rosenzweig C.N."/>
            <person name="Scholz M.B."/>
            <person name="Teshima H."/>
            <person name="Xu Y."/>
        </authorList>
    </citation>
    <scope>NUCLEOTIDE SEQUENCE [LARGE SCALE GENOMIC DNA]</scope>
    <source>
        <strain evidence="1 3">BHP</strain>
    </source>
</reference>
<organism evidence="1 3">
    <name type="scientific">Bacillus clarus</name>
    <dbReference type="NCBI Taxonomy" id="2338372"/>
    <lineage>
        <taxon>Bacteria</taxon>
        <taxon>Bacillati</taxon>
        <taxon>Bacillota</taxon>
        <taxon>Bacilli</taxon>
        <taxon>Bacillales</taxon>
        <taxon>Bacillaceae</taxon>
        <taxon>Bacillus</taxon>
        <taxon>Bacillus cereus group</taxon>
    </lineage>
</organism>
<evidence type="ECO:0000313" key="3">
    <source>
        <dbReference type="Proteomes" id="UP000029389"/>
    </source>
</evidence>
<comment type="caution">
    <text evidence="1">The sequence shown here is derived from an EMBL/GenBank/DDBJ whole genome shotgun (WGS) entry which is preliminary data.</text>
</comment>
<dbReference type="EMBL" id="JMQC01000008">
    <property type="protein sequence ID" value="KFM98627.1"/>
    <property type="molecule type" value="Genomic_DNA"/>
</dbReference>
<evidence type="ECO:0000313" key="2">
    <source>
        <dbReference type="EMBL" id="RFT67567.1"/>
    </source>
</evidence>
<evidence type="ECO:0000313" key="1">
    <source>
        <dbReference type="EMBL" id="KFM98627.1"/>
    </source>
</evidence>